<keyword evidence="7 9" id="KW-0472">Membrane</keyword>
<evidence type="ECO:0000256" key="1">
    <source>
        <dbReference type="ARBA" id="ARBA00004651"/>
    </source>
</evidence>
<keyword evidence="11" id="KW-1185">Reference proteome</keyword>
<organism evidence="10 11">
    <name type="scientific">Corallococcus llansteffanensis</name>
    <dbReference type="NCBI Taxonomy" id="2316731"/>
    <lineage>
        <taxon>Bacteria</taxon>
        <taxon>Pseudomonadati</taxon>
        <taxon>Myxococcota</taxon>
        <taxon>Myxococcia</taxon>
        <taxon>Myxococcales</taxon>
        <taxon>Cystobacterineae</taxon>
        <taxon>Myxococcaceae</taxon>
        <taxon>Corallococcus</taxon>
    </lineage>
</organism>
<dbReference type="GO" id="GO:0005886">
    <property type="term" value="C:plasma membrane"/>
    <property type="evidence" value="ECO:0007669"/>
    <property type="project" value="UniProtKB-SubCell"/>
</dbReference>
<evidence type="ECO:0000256" key="3">
    <source>
        <dbReference type="ARBA" id="ARBA00022448"/>
    </source>
</evidence>
<feature type="transmembrane region" description="Helical" evidence="9">
    <location>
        <begin position="270"/>
        <end position="296"/>
    </location>
</feature>
<feature type="region of interest" description="Disordered" evidence="8">
    <location>
        <begin position="1"/>
        <end position="28"/>
    </location>
</feature>
<dbReference type="Pfam" id="PF01594">
    <property type="entry name" value="AI-2E_transport"/>
    <property type="match status" value="1"/>
</dbReference>
<dbReference type="RefSeq" id="WP_120644045.1">
    <property type="nucleotide sequence ID" value="NZ_RAWB01000133.1"/>
</dbReference>
<feature type="transmembrane region" description="Helical" evidence="9">
    <location>
        <begin position="207"/>
        <end position="227"/>
    </location>
</feature>
<dbReference type="GO" id="GO:0055085">
    <property type="term" value="P:transmembrane transport"/>
    <property type="evidence" value="ECO:0007669"/>
    <property type="project" value="TreeGrafter"/>
</dbReference>
<evidence type="ECO:0000256" key="2">
    <source>
        <dbReference type="ARBA" id="ARBA00009773"/>
    </source>
</evidence>
<comment type="similarity">
    <text evidence="2">Belongs to the autoinducer-2 exporter (AI-2E) (TC 2.A.86) family.</text>
</comment>
<comment type="caution">
    <text evidence="10">The sequence shown here is derived from an EMBL/GenBank/DDBJ whole genome shotgun (WGS) entry which is preliminary data.</text>
</comment>
<evidence type="ECO:0000256" key="8">
    <source>
        <dbReference type="SAM" id="MobiDB-lite"/>
    </source>
</evidence>
<protein>
    <submittedName>
        <fullName evidence="10">AI-2E family transporter</fullName>
    </submittedName>
</protein>
<evidence type="ECO:0000256" key="7">
    <source>
        <dbReference type="ARBA" id="ARBA00023136"/>
    </source>
</evidence>
<gene>
    <name evidence="10" type="ORF">D7V93_14865</name>
</gene>
<comment type="subcellular location">
    <subcellularLocation>
        <location evidence="1">Cell membrane</location>
        <topology evidence="1">Multi-pass membrane protein</topology>
    </subcellularLocation>
</comment>
<keyword evidence="6 9" id="KW-1133">Transmembrane helix</keyword>
<dbReference type="PANTHER" id="PTHR21716">
    <property type="entry name" value="TRANSMEMBRANE PROTEIN"/>
    <property type="match status" value="1"/>
</dbReference>
<proteinExistence type="inferred from homology"/>
<dbReference type="AlphaFoldDB" id="A0A3A8PSP8"/>
<feature type="transmembrane region" description="Helical" evidence="9">
    <location>
        <begin position="118"/>
        <end position="139"/>
    </location>
</feature>
<dbReference type="InterPro" id="IPR002549">
    <property type="entry name" value="AI-2E-like"/>
</dbReference>
<keyword evidence="4" id="KW-1003">Cell membrane</keyword>
<evidence type="ECO:0000313" key="10">
    <source>
        <dbReference type="EMBL" id="RKH59487.1"/>
    </source>
</evidence>
<feature type="transmembrane region" description="Helical" evidence="9">
    <location>
        <begin position="359"/>
        <end position="392"/>
    </location>
</feature>
<keyword evidence="5 9" id="KW-0812">Transmembrane</keyword>
<feature type="transmembrane region" description="Helical" evidence="9">
    <location>
        <begin position="329"/>
        <end position="347"/>
    </location>
</feature>
<dbReference type="PANTHER" id="PTHR21716:SF53">
    <property type="entry name" value="PERMEASE PERM-RELATED"/>
    <property type="match status" value="1"/>
</dbReference>
<evidence type="ECO:0000256" key="9">
    <source>
        <dbReference type="SAM" id="Phobius"/>
    </source>
</evidence>
<dbReference type="EMBL" id="RAWB01000133">
    <property type="protein sequence ID" value="RKH59487.1"/>
    <property type="molecule type" value="Genomic_DNA"/>
</dbReference>
<sequence>MGGDREAVIGRRKKGSERAVKAPEPAASPDVLPVLHVVHPEPVPPAGDPGALDEAEARRVDFVWSGVMVGSLALVFALLSVFGGVAVPVLLALTGAYAFNPLVTLLEKRGLDRTLGTSVLFFAGTLLMVGAGLYLVPVFRDEAAKLPGFFQRASTQVVPQVESLLGVSLPDLVSQRTAELGEKASELLQSAGPTAARLVASFAGNTARFAATLLGLSVVPVLAFFFLQDYPRLMGRIHDLLPRRSVGLLTQRFREVDEVLSAFVQGQLTVGAILSVIYAVGLSLARIDLAIAIGLIAGFGNMVPYLGTGIGVVLAVLGVLLSWQGPWQLAVVVTTFVVGQLLEGFVITPRVVGEKVGLAPVAVIIAVLAFGELFGFVGILLAVPASAILKVVLSVVIQRYRRTDLYKGGARAP</sequence>
<evidence type="ECO:0000256" key="5">
    <source>
        <dbReference type="ARBA" id="ARBA00022692"/>
    </source>
</evidence>
<evidence type="ECO:0000256" key="4">
    <source>
        <dbReference type="ARBA" id="ARBA00022475"/>
    </source>
</evidence>
<evidence type="ECO:0000256" key="6">
    <source>
        <dbReference type="ARBA" id="ARBA00022989"/>
    </source>
</evidence>
<dbReference type="Proteomes" id="UP000272888">
    <property type="component" value="Unassembled WGS sequence"/>
</dbReference>
<keyword evidence="3" id="KW-0813">Transport</keyword>
<name>A0A3A8PSP8_9BACT</name>
<accession>A0A3A8PSP8</accession>
<evidence type="ECO:0000313" key="11">
    <source>
        <dbReference type="Proteomes" id="UP000272888"/>
    </source>
</evidence>
<reference evidence="11" key="1">
    <citation type="submission" date="2018-09" db="EMBL/GenBank/DDBJ databases">
        <authorList>
            <person name="Livingstone P.G."/>
            <person name="Whitworth D.E."/>
        </authorList>
    </citation>
    <scope>NUCLEOTIDE SEQUENCE [LARGE SCALE GENOMIC DNA]</scope>
    <source>
        <strain evidence="11">CA051B</strain>
    </source>
</reference>
<feature type="transmembrane region" description="Helical" evidence="9">
    <location>
        <begin position="302"/>
        <end position="322"/>
    </location>
</feature>